<dbReference type="PANTHER" id="PTHR22911:SF137">
    <property type="entry name" value="SOLUTE CARRIER FAMILY 35 MEMBER G2-RELATED"/>
    <property type="match status" value="1"/>
</dbReference>
<feature type="transmembrane region" description="Helical" evidence="1">
    <location>
        <begin position="51"/>
        <end position="68"/>
    </location>
</feature>
<dbReference type="Gene3D" id="1.10.3730.20">
    <property type="match status" value="2"/>
</dbReference>
<feature type="transmembrane region" description="Helical" evidence="1">
    <location>
        <begin position="75"/>
        <end position="97"/>
    </location>
</feature>
<feature type="domain" description="EamA" evidence="2">
    <location>
        <begin position="79"/>
        <end position="212"/>
    </location>
</feature>
<dbReference type="PANTHER" id="PTHR22911">
    <property type="entry name" value="ACYL-MALONYL CONDENSING ENZYME-RELATED"/>
    <property type="match status" value="1"/>
</dbReference>
<dbReference type="GO" id="GO:0016020">
    <property type="term" value="C:membrane"/>
    <property type="evidence" value="ECO:0007669"/>
    <property type="project" value="InterPro"/>
</dbReference>
<reference evidence="3 4" key="1">
    <citation type="journal article" date="2016" name="Nat. Commun.">
        <title>Thousands of microbial genomes shed light on interconnected biogeochemical processes in an aquifer system.</title>
        <authorList>
            <person name="Anantharaman K."/>
            <person name="Brown C.T."/>
            <person name="Hug L.A."/>
            <person name="Sharon I."/>
            <person name="Castelle C.J."/>
            <person name="Probst A.J."/>
            <person name="Thomas B.C."/>
            <person name="Singh A."/>
            <person name="Wilkins M.J."/>
            <person name="Karaoz U."/>
            <person name="Brodie E.L."/>
            <person name="Williams K.H."/>
            <person name="Hubbard S.S."/>
            <person name="Banfield J.F."/>
        </authorList>
    </citation>
    <scope>NUCLEOTIDE SEQUENCE [LARGE SCALE GENOMIC DNA]</scope>
</reference>
<protein>
    <recommendedName>
        <fullName evidence="2">EamA domain-containing protein</fullName>
    </recommendedName>
</protein>
<name>A0A1F4UY20_UNCKA</name>
<accession>A0A1F4UY20</accession>
<sequence>MLFGFLANLPNFVFPYIIQKAEISLSGTVLATYPIYTIILSVLFLSERLTAFQLFGILVIIFGMFFVAKPENEKFYISTWIIWTILGSVVIGLGDFIGKVALTKYELNSFLLALAFGSIPSLLIFRIFDRSPIKLPKLTSNFRASIIGNFIMPMGLLSLYTSFSKGPASLSSPVASTYPAITVVLAYLYLKEKINRNQFVGIIMVTAGVVFLGL</sequence>
<dbReference type="SUPFAM" id="SSF103481">
    <property type="entry name" value="Multidrug resistance efflux transporter EmrE"/>
    <property type="match status" value="2"/>
</dbReference>
<proteinExistence type="predicted"/>
<evidence type="ECO:0000256" key="1">
    <source>
        <dbReference type="SAM" id="Phobius"/>
    </source>
</evidence>
<comment type="caution">
    <text evidence="3">The sequence shown here is derived from an EMBL/GenBank/DDBJ whole genome shotgun (WGS) entry which is preliminary data.</text>
</comment>
<feature type="transmembrane region" description="Helical" evidence="1">
    <location>
        <begin position="109"/>
        <end position="128"/>
    </location>
</feature>
<keyword evidence="1" id="KW-0472">Membrane</keyword>
<dbReference type="AlphaFoldDB" id="A0A1F4UY20"/>
<dbReference type="InterPro" id="IPR037185">
    <property type="entry name" value="EmrE-like"/>
</dbReference>
<dbReference type="EMBL" id="MEUT01000044">
    <property type="protein sequence ID" value="OGC49730.1"/>
    <property type="molecule type" value="Genomic_DNA"/>
</dbReference>
<evidence type="ECO:0000313" key="3">
    <source>
        <dbReference type="EMBL" id="OGC49730.1"/>
    </source>
</evidence>
<feature type="domain" description="EamA" evidence="2">
    <location>
        <begin position="3"/>
        <end position="67"/>
    </location>
</feature>
<dbReference type="Pfam" id="PF00892">
    <property type="entry name" value="EamA"/>
    <property type="match status" value="2"/>
</dbReference>
<feature type="transmembrane region" description="Helical" evidence="1">
    <location>
        <begin position="23"/>
        <end position="45"/>
    </location>
</feature>
<gene>
    <name evidence="3" type="ORF">A2W32_05295</name>
</gene>
<keyword evidence="1" id="KW-0812">Transmembrane</keyword>
<organism evidence="3 4">
    <name type="scientific">candidate division WWE3 bacterium RBG_16_37_10</name>
    <dbReference type="NCBI Taxonomy" id="1802610"/>
    <lineage>
        <taxon>Bacteria</taxon>
        <taxon>Katanobacteria</taxon>
    </lineage>
</organism>
<feature type="transmembrane region" description="Helical" evidence="1">
    <location>
        <begin position="140"/>
        <end position="160"/>
    </location>
</feature>
<feature type="transmembrane region" description="Helical" evidence="1">
    <location>
        <begin position="172"/>
        <end position="190"/>
    </location>
</feature>
<evidence type="ECO:0000313" key="4">
    <source>
        <dbReference type="Proteomes" id="UP000177371"/>
    </source>
</evidence>
<dbReference type="InterPro" id="IPR000620">
    <property type="entry name" value="EamA_dom"/>
</dbReference>
<dbReference type="Proteomes" id="UP000177371">
    <property type="component" value="Unassembled WGS sequence"/>
</dbReference>
<evidence type="ECO:0000259" key="2">
    <source>
        <dbReference type="Pfam" id="PF00892"/>
    </source>
</evidence>
<keyword evidence="1" id="KW-1133">Transmembrane helix</keyword>